<dbReference type="HOGENOM" id="CLU_000022_59_9_11"/>
<dbReference type="InterPro" id="IPR050237">
    <property type="entry name" value="ATP-dep_AMP-bd_enzyme"/>
</dbReference>
<dbReference type="GO" id="GO:0004467">
    <property type="term" value="F:long-chain fatty acid-CoA ligase activity"/>
    <property type="evidence" value="ECO:0007669"/>
    <property type="project" value="UniProtKB-EC"/>
</dbReference>
<feature type="domain" description="AMP-binding enzyme C-terminal" evidence="2">
    <location>
        <begin position="478"/>
        <end position="553"/>
    </location>
</feature>
<dbReference type="InterPro" id="IPR045851">
    <property type="entry name" value="AMP-bd_C_sf"/>
</dbReference>
<evidence type="ECO:0000259" key="1">
    <source>
        <dbReference type="Pfam" id="PF00501"/>
    </source>
</evidence>
<dbReference type="InterPro" id="IPR000873">
    <property type="entry name" value="AMP-dep_synth/lig_dom"/>
</dbReference>
<dbReference type="OrthoDB" id="9803968at2"/>
<protein>
    <submittedName>
        <fullName evidence="3">Long-chain fatty acid--CoA ligase</fullName>
        <ecNumber evidence="3">6.2.1.3</ecNumber>
    </submittedName>
</protein>
<dbReference type="STRING" id="558173.CDOO_02305"/>
<keyword evidence="4" id="KW-1185">Reference proteome</keyword>
<dbReference type="Pfam" id="PF13193">
    <property type="entry name" value="AMP-binding_C"/>
    <property type="match status" value="1"/>
</dbReference>
<reference evidence="3 4" key="1">
    <citation type="submission" date="2013-09" db="EMBL/GenBank/DDBJ databases">
        <title>Complete genome sequence of Corynebacterium doosanense CAU 212(T) (=DSM 45436(T)), isolated from activated sludge.</title>
        <authorList>
            <person name="Schaffert L."/>
            <person name="Albersmeier A."/>
            <person name="Kalinowski J."/>
            <person name="Ruckert C."/>
        </authorList>
    </citation>
    <scope>NUCLEOTIDE SEQUENCE [LARGE SCALE GENOMIC DNA]</scope>
    <source>
        <strain evidence="3 4">CAU 212</strain>
    </source>
</reference>
<dbReference type="EC" id="6.2.1.3" evidence="3"/>
<dbReference type="RefSeq" id="WP_018021390.1">
    <property type="nucleotide sequence ID" value="NZ_AQUX01000002.1"/>
</dbReference>
<proteinExistence type="predicted"/>
<name>A0A097IDJ2_9CORY</name>
<dbReference type="KEGG" id="cdo:CDOO_02305"/>
<dbReference type="Pfam" id="PF00501">
    <property type="entry name" value="AMP-binding"/>
    <property type="match status" value="1"/>
</dbReference>
<dbReference type="PANTHER" id="PTHR43767">
    <property type="entry name" value="LONG-CHAIN-FATTY-ACID--COA LIGASE"/>
    <property type="match status" value="1"/>
</dbReference>
<evidence type="ECO:0000313" key="3">
    <source>
        <dbReference type="EMBL" id="AIT60213.1"/>
    </source>
</evidence>
<dbReference type="PANTHER" id="PTHR43767:SF1">
    <property type="entry name" value="NONRIBOSOMAL PEPTIDE SYNTHASE PES1 (EUROFUNG)-RELATED"/>
    <property type="match status" value="1"/>
</dbReference>
<accession>A0A097IDJ2</accession>
<dbReference type="InterPro" id="IPR042099">
    <property type="entry name" value="ANL_N_sf"/>
</dbReference>
<dbReference type="CDD" id="cd05936">
    <property type="entry name" value="FC-FACS_FadD_like"/>
    <property type="match status" value="1"/>
</dbReference>
<dbReference type="Gene3D" id="3.30.300.30">
    <property type="match status" value="1"/>
</dbReference>
<dbReference type="EMBL" id="CP006764">
    <property type="protein sequence ID" value="AIT60213.1"/>
    <property type="molecule type" value="Genomic_DNA"/>
</dbReference>
<gene>
    <name evidence="3" type="ORF">CDOO_02305</name>
</gene>
<dbReference type="NCBIfam" id="NF004114">
    <property type="entry name" value="PRK05605.1"/>
    <property type="match status" value="1"/>
</dbReference>
<dbReference type="Gene3D" id="3.40.50.12780">
    <property type="entry name" value="N-terminal domain of ligase-like"/>
    <property type="match status" value="1"/>
</dbReference>
<dbReference type="InterPro" id="IPR025110">
    <property type="entry name" value="AMP-bd_C"/>
</dbReference>
<dbReference type="AlphaFoldDB" id="A0A097IDJ2"/>
<dbReference type="InterPro" id="IPR020845">
    <property type="entry name" value="AMP-binding_CS"/>
</dbReference>
<keyword evidence="3" id="KW-0436">Ligase</keyword>
<evidence type="ECO:0000313" key="4">
    <source>
        <dbReference type="Proteomes" id="UP000029914"/>
    </source>
</evidence>
<feature type="domain" description="AMP-dependent synthetase/ligase" evidence="1">
    <location>
        <begin position="34"/>
        <end position="428"/>
    </location>
</feature>
<dbReference type="PROSITE" id="PS00455">
    <property type="entry name" value="AMP_BINDING"/>
    <property type="match status" value="1"/>
</dbReference>
<dbReference type="Proteomes" id="UP000029914">
    <property type="component" value="Chromosome"/>
</dbReference>
<evidence type="ECO:0000259" key="2">
    <source>
        <dbReference type="Pfam" id="PF13193"/>
    </source>
</evidence>
<sequence length="573" mass="63039">MSASETKAWLSSYSEWTPPELEYGSTTLLDVYDDNLAANPEKTATWFFGKSMTYREIDEQVRGVAAGLRAFGVQRGERVALALPNCPQHVIAFWAILKLGATVVEHNPLYTAHELEGPFNNHGARIAIVWDKSAPVVEKLRGRSQLETIVSVNMINAMPKIKQLALRIPLPAVRESRSQLHAAAPNTVAWESLAGTALGGDGRDVKSDPTVTKESSAVIMYTSGTTGEPKGAMLTHGSLFANIYQGKHWVSGLGDQEERFLAALPFFHAYGLTMALTLSFYVGGEMVIVPTPKTELILDALKQRQPTWFTGVPQLFENTLKAVDGDPKASLKSVRYAFCGAATLKKSLVDKWESQSSGMFVEGYGLTETSPIVIGTPMNEHRKIGYIGLPFPDTEVRVVDPENLDEIQPDGKEGELLVRGPQVFAGYLDNPEATEKAFHNGWFRTGDVGVMDPDGFVKLVSRIKEMIITGGFNVYPPEVEATMREHPDVEDVAVVGMNRPDGSEDVVACVVLKNGAVLDPEGLKEFARNNLTRYKVPRRFYHFDELPTNMMGKVVRRDVQAKLLEMIEAAGHS</sequence>
<dbReference type="SUPFAM" id="SSF56801">
    <property type="entry name" value="Acetyl-CoA synthetase-like"/>
    <property type="match status" value="1"/>
</dbReference>
<dbReference type="eggNOG" id="COG0318">
    <property type="taxonomic scope" value="Bacteria"/>
</dbReference>
<organism evidence="3 4">
    <name type="scientific">Corynebacterium doosanense CAU 212 = DSM 45436</name>
    <dbReference type="NCBI Taxonomy" id="558173"/>
    <lineage>
        <taxon>Bacteria</taxon>
        <taxon>Bacillati</taxon>
        <taxon>Actinomycetota</taxon>
        <taxon>Actinomycetes</taxon>
        <taxon>Mycobacteriales</taxon>
        <taxon>Corynebacteriaceae</taxon>
        <taxon>Corynebacterium</taxon>
    </lineage>
</organism>